<evidence type="ECO:0000313" key="2">
    <source>
        <dbReference type="Proteomes" id="UP001519064"/>
    </source>
</evidence>
<dbReference type="PANTHER" id="PTHR34822">
    <property type="entry name" value="GRPB DOMAIN PROTEIN (AFU_ORTHOLOGUE AFUA_1G01530)"/>
    <property type="match status" value="1"/>
</dbReference>
<protein>
    <submittedName>
        <fullName evidence="1">GrpB family protein</fullName>
    </submittedName>
</protein>
<proteinExistence type="predicted"/>
<accession>A0ABS3XKL2</accession>
<dbReference type="Gene3D" id="3.30.460.10">
    <property type="entry name" value="Beta Polymerase, domain 2"/>
    <property type="match status" value="1"/>
</dbReference>
<dbReference type="InterPro" id="IPR043519">
    <property type="entry name" value="NT_sf"/>
</dbReference>
<dbReference type="InterPro" id="IPR007344">
    <property type="entry name" value="GrpB/CoaE"/>
</dbReference>
<dbReference type="SUPFAM" id="SSF81301">
    <property type="entry name" value="Nucleotidyltransferase"/>
    <property type="match status" value="1"/>
</dbReference>
<comment type="caution">
    <text evidence="1">The sequence shown here is derived from an EMBL/GenBank/DDBJ whole genome shotgun (WGS) entry which is preliminary data.</text>
</comment>
<sequence length="183" mass="19742">MTAVPEPSRIHIADYDPDWPRQAAAEIAALRAAVPGLFAEIEHIGSTAVPGLAAKPVIDLMAAVHDLAHAPAHRAALAGLGYQPHDNGMTDRLLYVRAEGGVRSHTLHVVTLESWPTRNQRIFRDHLRAHPADAATYAQLKRAIVAAGTGPGEYARAKTALVQELTDRARARLGLPSVPVWEK</sequence>
<dbReference type="EMBL" id="JADKMA010000204">
    <property type="protein sequence ID" value="MBO8195621.1"/>
    <property type="molecule type" value="Genomic_DNA"/>
</dbReference>
<organism evidence="1 2">
    <name type="scientific">Streptomyces oryzae</name>
    <dbReference type="NCBI Taxonomy" id="1434886"/>
    <lineage>
        <taxon>Bacteria</taxon>
        <taxon>Bacillati</taxon>
        <taxon>Actinomycetota</taxon>
        <taxon>Actinomycetes</taxon>
        <taxon>Kitasatosporales</taxon>
        <taxon>Streptomycetaceae</taxon>
        <taxon>Streptomyces</taxon>
    </lineage>
</organism>
<dbReference type="Pfam" id="PF04229">
    <property type="entry name" value="GrpB"/>
    <property type="match status" value="1"/>
</dbReference>
<evidence type="ECO:0000313" key="1">
    <source>
        <dbReference type="EMBL" id="MBO8195621.1"/>
    </source>
</evidence>
<reference evidence="1 2" key="1">
    <citation type="submission" date="2020-11" db="EMBL/GenBank/DDBJ databases">
        <title>Streptomyces spirodelae sp. nov., isolated from duckweed.</title>
        <authorList>
            <person name="Saimee Y."/>
            <person name="Duangmal K."/>
        </authorList>
    </citation>
    <scope>NUCLEOTIDE SEQUENCE [LARGE SCALE GENOMIC DNA]</scope>
    <source>
        <strain evidence="1 2">S16-07</strain>
    </source>
</reference>
<dbReference type="PANTHER" id="PTHR34822:SF1">
    <property type="entry name" value="GRPB FAMILY PROTEIN"/>
    <property type="match status" value="1"/>
</dbReference>
<dbReference type="Proteomes" id="UP001519064">
    <property type="component" value="Unassembled WGS sequence"/>
</dbReference>
<keyword evidence="2" id="KW-1185">Reference proteome</keyword>
<name>A0ABS3XKL2_9ACTN</name>
<gene>
    <name evidence="1" type="ORF">ITI46_28805</name>
</gene>